<dbReference type="AlphaFoldDB" id="A0A2D0MX96"/>
<dbReference type="EMBL" id="PDUD01000072">
    <property type="protein sequence ID" value="PHN00837.1"/>
    <property type="molecule type" value="Genomic_DNA"/>
</dbReference>
<dbReference type="OrthoDB" id="9763949at2"/>
<dbReference type="GO" id="GO:0016773">
    <property type="term" value="F:phosphotransferase activity, alcohol group as acceptor"/>
    <property type="evidence" value="ECO:0007669"/>
    <property type="project" value="InterPro"/>
</dbReference>
<dbReference type="PANTHER" id="PTHR30605:SF0">
    <property type="entry name" value="ANHYDRO-N-ACETYLMURAMIC ACID KINASE"/>
    <property type="match status" value="1"/>
</dbReference>
<evidence type="ECO:0000313" key="1">
    <source>
        <dbReference type="EMBL" id="PHN00837.1"/>
    </source>
</evidence>
<gene>
    <name evidence="1" type="ORF">CRP01_40080</name>
</gene>
<dbReference type="GO" id="GO:0016301">
    <property type="term" value="F:kinase activity"/>
    <property type="evidence" value="ECO:0007669"/>
    <property type="project" value="UniProtKB-KW"/>
</dbReference>
<dbReference type="RefSeq" id="WP_099155738.1">
    <property type="nucleotide sequence ID" value="NZ_PDUD01000072.1"/>
</dbReference>
<sequence length="375" mass="40536">MAISDQATQQLRAIGLMSGSSLDGLDVAACEFTIATDSGSPRILSWEMGASATLPYSESWAQRLREATQLNGLELTALHADYGKLVGELVRDFLQEHHFQPDLIASHGHTVFHYPERGFTLQIGDGAAIAAQSGITTICDFRSLDIANGGQGAPLAPLADALLLPPHDFYLNLGGIANITARTHNGHVAFDICGANQILNALVAPLQLPYDDKGHLARGGQFIPELARQQNQLKYFKLPYPKSLDNNWVRENQTQVFEAHPESTANRLHTACLLIAGQIAQQVQQIRKRETMDEGPYSLLVSGGGAYNDFLIECIQTALPDVKIELPDDRLIAFKEAALIALMGSLRLLGRPNCLSSVTGATYDVCGGAIHSGRS</sequence>
<name>A0A2D0MX96_FLAN2</name>
<dbReference type="Proteomes" id="UP000223913">
    <property type="component" value="Unassembled WGS sequence"/>
</dbReference>
<reference evidence="1 2" key="1">
    <citation type="submission" date="2017-10" db="EMBL/GenBank/DDBJ databases">
        <title>The draft genome sequence of Lewinella nigricans NBRC 102662.</title>
        <authorList>
            <person name="Wang K."/>
        </authorList>
    </citation>
    <scope>NUCLEOTIDE SEQUENCE [LARGE SCALE GENOMIC DNA]</scope>
    <source>
        <strain evidence="1 2">NBRC 102662</strain>
    </source>
</reference>
<keyword evidence="1" id="KW-0418">Kinase</keyword>
<evidence type="ECO:0000313" key="2">
    <source>
        <dbReference type="Proteomes" id="UP000223913"/>
    </source>
</evidence>
<dbReference type="InterPro" id="IPR043129">
    <property type="entry name" value="ATPase_NBD"/>
</dbReference>
<dbReference type="PANTHER" id="PTHR30605">
    <property type="entry name" value="ANHYDRO-N-ACETYLMURAMIC ACID KINASE"/>
    <property type="match status" value="1"/>
</dbReference>
<proteinExistence type="predicted"/>
<keyword evidence="1" id="KW-0808">Transferase</keyword>
<dbReference type="SUPFAM" id="SSF53067">
    <property type="entry name" value="Actin-like ATPase domain"/>
    <property type="match status" value="1"/>
</dbReference>
<dbReference type="Gene3D" id="3.30.420.40">
    <property type="match status" value="2"/>
</dbReference>
<protein>
    <submittedName>
        <fullName evidence="1">Anhydro-N-acetylmuramic acid kinase</fullName>
    </submittedName>
</protein>
<organism evidence="1 2">
    <name type="scientific">Flavilitoribacter nigricans (strain ATCC 23147 / DSM 23189 / NBRC 102662 / NCIMB 1420 / SS-2)</name>
    <name type="common">Lewinella nigricans</name>
    <dbReference type="NCBI Taxonomy" id="1122177"/>
    <lineage>
        <taxon>Bacteria</taxon>
        <taxon>Pseudomonadati</taxon>
        <taxon>Bacteroidota</taxon>
        <taxon>Saprospiria</taxon>
        <taxon>Saprospirales</taxon>
        <taxon>Lewinellaceae</taxon>
        <taxon>Flavilitoribacter</taxon>
    </lineage>
</organism>
<comment type="caution">
    <text evidence="1">The sequence shown here is derived from an EMBL/GenBank/DDBJ whole genome shotgun (WGS) entry which is preliminary data.</text>
</comment>
<dbReference type="GO" id="GO:0009254">
    <property type="term" value="P:peptidoglycan turnover"/>
    <property type="evidence" value="ECO:0007669"/>
    <property type="project" value="InterPro"/>
</dbReference>
<dbReference type="GO" id="GO:0006040">
    <property type="term" value="P:amino sugar metabolic process"/>
    <property type="evidence" value="ECO:0007669"/>
    <property type="project" value="InterPro"/>
</dbReference>
<accession>A0A2D0MX96</accession>
<dbReference type="GO" id="GO:0005524">
    <property type="term" value="F:ATP binding"/>
    <property type="evidence" value="ECO:0007669"/>
    <property type="project" value="InterPro"/>
</dbReference>
<dbReference type="InterPro" id="IPR005338">
    <property type="entry name" value="Anhydro_N_Ac-Mur_kinase"/>
</dbReference>
<keyword evidence="2" id="KW-1185">Reference proteome</keyword>
<dbReference type="Pfam" id="PF03702">
    <property type="entry name" value="AnmK"/>
    <property type="match status" value="1"/>
</dbReference>